<dbReference type="EMBL" id="CAMPGE010022026">
    <property type="protein sequence ID" value="CAI2380112.1"/>
    <property type="molecule type" value="Genomic_DNA"/>
</dbReference>
<name>A0AAD1XW91_EUPCR</name>
<protein>
    <submittedName>
        <fullName evidence="1">Uncharacterized protein</fullName>
    </submittedName>
</protein>
<evidence type="ECO:0000313" key="1">
    <source>
        <dbReference type="EMBL" id="CAI2380112.1"/>
    </source>
</evidence>
<accession>A0AAD1XW91</accession>
<dbReference type="Proteomes" id="UP001295684">
    <property type="component" value="Unassembled WGS sequence"/>
</dbReference>
<sequence>MSSELSRNFTSLYSCLQLLPSHSSSRSLLPAISICAILHPLIEVFRLILWLCINLQCVIENVLTCLNADKSLPNSFEGINVHHILNSSTILRDLGQEPAVRNSEWNRNSLVAEIQRTYFSRVFNSLVAKFIWFRLKNSKIF</sequence>
<organism evidence="1 2">
    <name type="scientific">Euplotes crassus</name>
    <dbReference type="NCBI Taxonomy" id="5936"/>
    <lineage>
        <taxon>Eukaryota</taxon>
        <taxon>Sar</taxon>
        <taxon>Alveolata</taxon>
        <taxon>Ciliophora</taxon>
        <taxon>Intramacronucleata</taxon>
        <taxon>Spirotrichea</taxon>
        <taxon>Hypotrichia</taxon>
        <taxon>Euplotida</taxon>
        <taxon>Euplotidae</taxon>
        <taxon>Moneuplotes</taxon>
    </lineage>
</organism>
<evidence type="ECO:0000313" key="2">
    <source>
        <dbReference type="Proteomes" id="UP001295684"/>
    </source>
</evidence>
<comment type="caution">
    <text evidence="1">The sequence shown here is derived from an EMBL/GenBank/DDBJ whole genome shotgun (WGS) entry which is preliminary data.</text>
</comment>
<gene>
    <name evidence="1" type="ORF">ECRASSUSDP1_LOCUS21539</name>
</gene>
<keyword evidence="2" id="KW-1185">Reference proteome</keyword>
<proteinExistence type="predicted"/>
<dbReference type="AlphaFoldDB" id="A0AAD1XW91"/>
<reference evidence="1" key="1">
    <citation type="submission" date="2023-07" db="EMBL/GenBank/DDBJ databases">
        <authorList>
            <consortium name="AG Swart"/>
            <person name="Singh M."/>
            <person name="Singh A."/>
            <person name="Seah K."/>
            <person name="Emmerich C."/>
        </authorList>
    </citation>
    <scope>NUCLEOTIDE SEQUENCE</scope>
    <source>
        <strain evidence="1">DP1</strain>
    </source>
</reference>